<reference evidence="3" key="1">
    <citation type="submission" date="2020-05" db="EMBL/GenBank/DDBJ databases">
        <authorList>
            <person name="Chiriac C."/>
            <person name="Salcher M."/>
            <person name="Ghai R."/>
            <person name="Kavagutti S V."/>
        </authorList>
    </citation>
    <scope>NUCLEOTIDE SEQUENCE</scope>
</reference>
<dbReference type="EMBL" id="CAFBRX010000073">
    <property type="protein sequence ID" value="CAB5123367.1"/>
    <property type="molecule type" value="Genomic_DNA"/>
</dbReference>
<evidence type="ECO:0000259" key="2">
    <source>
        <dbReference type="Pfam" id="PF00534"/>
    </source>
</evidence>
<dbReference type="EMBL" id="CAEZVL010000033">
    <property type="protein sequence ID" value="CAB4625478.1"/>
    <property type="molecule type" value="Genomic_DNA"/>
</dbReference>
<sequence>MPAITHPHKGHHFLLNVMKKFWAQEGIRLVLIGGEGLAEESVQQRLSEDILSQSVRKLGRVSNADRDGLLKMAEALIFPSEYEGFGAPVVEAMALGVPVISSDRACLPEVIGNAGLVLGLDEEAWAGALQVVQDQRSEFIARGLERAKLFTSEISGQALAAAYRRMIS</sequence>
<gene>
    <name evidence="3" type="ORF">UFOPK1960_00353</name>
    <name evidence="4" type="ORF">UFOPK4422_00831</name>
</gene>
<dbReference type="SUPFAM" id="SSF53756">
    <property type="entry name" value="UDP-Glycosyltransferase/glycogen phosphorylase"/>
    <property type="match status" value="1"/>
</dbReference>
<keyword evidence="1" id="KW-0808">Transferase</keyword>
<organism evidence="3">
    <name type="scientific">freshwater metagenome</name>
    <dbReference type="NCBI Taxonomy" id="449393"/>
    <lineage>
        <taxon>unclassified sequences</taxon>
        <taxon>metagenomes</taxon>
        <taxon>ecological metagenomes</taxon>
    </lineage>
</organism>
<evidence type="ECO:0000313" key="3">
    <source>
        <dbReference type="EMBL" id="CAB4625478.1"/>
    </source>
</evidence>
<dbReference type="PANTHER" id="PTHR46401">
    <property type="entry name" value="GLYCOSYLTRANSFERASE WBBK-RELATED"/>
    <property type="match status" value="1"/>
</dbReference>
<accession>A0A6J6IM76</accession>
<dbReference type="InterPro" id="IPR001296">
    <property type="entry name" value="Glyco_trans_1"/>
</dbReference>
<feature type="domain" description="Glycosyl transferase family 1" evidence="2">
    <location>
        <begin position="7"/>
        <end position="115"/>
    </location>
</feature>
<dbReference type="PANTHER" id="PTHR46401:SF2">
    <property type="entry name" value="GLYCOSYLTRANSFERASE WBBK-RELATED"/>
    <property type="match status" value="1"/>
</dbReference>
<proteinExistence type="predicted"/>
<dbReference type="Gene3D" id="3.40.50.2000">
    <property type="entry name" value="Glycogen Phosphorylase B"/>
    <property type="match status" value="1"/>
</dbReference>
<evidence type="ECO:0000256" key="1">
    <source>
        <dbReference type="ARBA" id="ARBA00022679"/>
    </source>
</evidence>
<dbReference type="AlphaFoldDB" id="A0A6J6IM76"/>
<protein>
    <submittedName>
        <fullName evidence="3">Unannotated protein</fullName>
    </submittedName>
</protein>
<dbReference type="GO" id="GO:0016757">
    <property type="term" value="F:glycosyltransferase activity"/>
    <property type="evidence" value="ECO:0007669"/>
    <property type="project" value="InterPro"/>
</dbReference>
<dbReference type="Pfam" id="PF00534">
    <property type="entry name" value="Glycos_transf_1"/>
    <property type="match status" value="1"/>
</dbReference>
<evidence type="ECO:0000313" key="4">
    <source>
        <dbReference type="EMBL" id="CAB5123367.1"/>
    </source>
</evidence>
<name>A0A6J6IM76_9ZZZZ</name>